<dbReference type="OrthoDB" id="4500964at2"/>
<sequence>MTTPDGPGAVFRPTHVVPPDGLPAWEAPDTTRPTTALDAFLPVRLLSRSGEWGEVLCANGWSAWVDGRLLVAVPQPPPTGGRPVAPAEDPGPLLSAAAEALDRYRRAVRDLAADPADTGAFREAVRGLRAGIVIDGGSVWLYDAPAERWTYADGSRLAPYAVVSGPGTPPAPQPQDPQPQDPQPRDSGGPAPGAGPAEAAHDPTRVVDPPPPEPGGR</sequence>
<accession>A0A2K8PNG3</accession>
<dbReference type="AlphaFoldDB" id="A0A2K8PNG3"/>
<evidence type="ECO:0000313" key="3">
    <source>
        <dbReference type="Proteomes" id="UP000231791"/>
    </source>
</evidence>
<feature type="region of interest" description="Disordered" evidence="1">
    <location>
        <begin position="161"/>
        <end position="217"/>
    </location>
</feature>
<evidence type="ECO:0000313" key="2">
    <source>
        <dbReference type="EMBL" id="ATZ28287.1"/>
    </source>
</evidence>
<feature type="compositionally biased region" description="Low complexity" evidence="1">
    <location>
        <begin position="185"/>
        <end position="198"/>
    </location>
</feature>
<dbReference type="GeneID" id="49387499"/>
<reference evidence="2 3" key="1">
    <citation type="submission" date="2017-11" db="EMBL/GenBank/DDBJ databases">
        <title>Complete genome sequence of Streptomyces lavendulae subsp. lavendulae CCM 3239 (formerly 'Streptomyces aureofaciens CCM 3239'), the producer of the angucycline-type antibiotic auricin.</title>
        <authorList>
            <person name="Busche T."/>
            <person name="Novakova R."/>
            <person name="Al'Dilaimi A."/>
            <person name="Homerova D."/>
            <person name="Feckova L."/>
            <person name="Rezuchova B."/>
            <person name="Mingyar E."/>
            <person name="Csolleiova D."/>
            <person name="Bekeova C."/>
            <person name="Winkler A."/>
            <person name="Sevcikova B."/>
            <person name="Kalinowski J."/>
            <person name="Kormanec J."/>
            <person name="Ruckert C."/>
        </authorList>
    </citation>
    <scope>NUCLEOTIDE SEQUENCE [LARGE SCALE GENOMIC DNA]</scope>
    <source>
        <strain evidence="2 3">CCM 3239</strain>
    </source>
</reference>
<name>A0A2K8PNG3_STRLA</name>
<feature type="compositionally biased region" description="Pro residues" evidence="1">
    <location>
        <begin position="167"/>
        <end position="182"/>
    </location>
</feature>
<dbReference type="EMBL" id="CP024985">
    <property type="protein sequence ID" value="ATZ28287.1"/>
    <property type="molecule type" value="Genomic_DNA"/>
</dbReference>
<keyword evidence="3" id="KW-1185">Reference proteome</keyword>
<evidence type="ECO:0000256" key="1">
    <source>
        <dbReference type="SAM" id="MobiDB-lite"/>
    </source>
</evidence>
<protein>
    <submittedName>
        <fullName evidence="2">Uncharacterized protein</fullName>
    </submittedName>
</protein>
<organism evidence="2 3">
    <name type="scientific">Streptomyces lavendulae subsp. lavendulae</name>
    <dbReference type="NCBI Taxonomy" id="58340"/>
    <lineage>
        <taxon>Bacteria</taxon>
        <taxon>Bacillati</taxon>
        <taxon>Actinomycetota</taxon>
        <taxon>Actinomycetes</taxon>
        <taxon>Kitasatosporales</taxon>
        <taxon>Streptomycetaceae</taxon>
        <taxon>Streptomyces</taxon>
    </lineage>
</organism>
<dbReference type="KEGG" id="slx:SLAV_32575"/>
<proteinExistence type="predicted"/>
<feature type="compositionally biased region" description="Pro residues" evidence="1">
    <location>
        <begin position="208"/>
        <end position="217"/>
    </location>
</feature>
<dbReference type="RefSeq" id="WP_037687675.1">
    <property type="nucleotide sequence ID" value="NZ_CP024985.1"/>
</dbReference>
<dbReference type="Proteomes" id="UP000231791">
    <property type="component" value="Chromosome"/>
</dbReference>
<gene>
    <name evidence="2" type="ORF">SLAV_32575</name>
</gene>